<dbReference type="GO" id="GO:0032259">
    <property type="term" value="P:methylation"/>
    <property type="evidence" value="ECO:0007669"/>
    <property type="project" value="UniProtKB-KW"/>
</dbReference>
<evidence type="ECO:0000256" key="3">
    <source>
        <dbReference type="ARBA" id="ARBA00022552"/>
    </source>
</evidence>
<keyword evidence="4" id="KW-0489">Methyltransferase</keyword>
<keyword evidence="14" id="KW-1185">Reference proteome</keyword>
<keyword evidence="5" id="KW-0808">Transferase</keyword>
<protein>
    <recommendedName>
        <fullName evidence="1">E2 ubiquitin-conjugating enzyme</fullName>
        <ecNumber evidence="1">2.3.2.23</ecNumber>
    </recommendedName>
</protein>
<dbReference type="STRING" id="3750.A0A498JAJ8"/>
<dbReference type="PANTHER" id="PTHR46111">
    <property type="entry name" value="RIBOSOMAL RNA SMALL SUBUNIT METHYLTRANSFERASE I"/>
    <property type="match status" value="1"/>
</dbReference>
<evidence type="ECO:0000256" key="4">
    <source>
        <dbReference type="ARBA" id="ARBA00022603"/>
    </source>
</evidence>
<dbReference type="Pfam" id="PF00590">
    <property type="entry name" value="TP_methylase"/>
    <property type="match status" value="1"/>
</dbReference>
<evidence type="ECO:0000259" key="12">
    <source>
        <dbReference type="PROSITE" id="PS50127"/>
    </source>
</evidence>
<gene>
    <name evidence="13" type="ORF">DVH24_020177</name>
</gene>
<evidence type="ECO:0000256" key="10">
    <source>
        <dbReference type="ARBA" id="ARBA00056190"/>
    </source>
</evidence>
<evidence type="ECO:0000313" key="14">
    <source>
        <dbReference type="Proteomes" id="UP000290289"/>
    </source>
</evidence>
<comment type="function">
    <text evidence="10">Accepts the ubiquitin from the E1 complex and catalyzes its covalent attachment to other proteins.</text>
</comment>
<keyword evidence="9" id="KW-0067">ATP-binding</keyword>
<dbReference type="EMBL" id="RDQH01000334">
    <property type="protein sequence ID" value="RXH91154.1"/>
    <property type="molecule type" value="Genomic_DNA"/>
</dbReference>
<evidence type="ECO:0000256" key="9">
    <source>
        <dbReference type="ARBA" id="ARBA00022840"/>
    </source>
</evidence>
<dbReference type="InterPro" id="IPR000878">
    <property type="entry name" value="4pyrrol_Mease"/>
</dbReference>
<keyword evidence="3" id="KW-0698">rRNA processing</keyword>
<keyword evidence="6" id="KW-0949">S-adenosyl-L-methionine</keyword>
<dbReference type="InterPro" id="IPR016135">
    <property type="entry name" value="UBQ-conjugating_enzyme/RWD"/>
</dbReference>
<dbReference type="GO" id="GO:0006364">
    <property type="term" value="P:rRNA processing"/>
    <property type="evidence" value="ECO:0007669"/>
    <property type="project" value="UniProtKB-KW"/>
</dbReference>
<evidence type="ECO:0000313" key="13">
    <source>
        <dbReference type="EMBL" id="RXH91154.1"/>
    </source>
</evidence>
<dbReference type="Pfam" id="PF00179">
    <property type="entry name" value="UQ_con"/>
    <property type="match status" value="1"/>
</dbReference>
<keyword evidence="7" id="KW-0547">Nucleotide-binding</keyword>
<dbReference type="PANTHER" id="PTHR46111:SF1">
    <property type="entry name" value="RIBOSOMAL RNA SMALL SUBUNIT METHYLTRANSFERASE I"/>
    <property type="match status" value="1"/>
</dbReference>
<dbReference type="GO" id="GO:0005524">
    <property type="term" value="F:ATP binding"/>
    <property type="evidence" value="ECO:0007669"/>
    <property type="project" value="UniProtKB-KW"/>
</dbReference>
<sequence>MTSSSATSRKCFGCVGFKQDRLQSAAERAGGVAGESSGRWIIEVTGAPGTLYANELYQLQVDFPEHYPMEAPQVIFVSPAPLHPHIYSNGHICLDILYDSWSPAMTVSSICISILSMLSSSTEKQRPADNDRYVKKCRNGRSPKETRWWFHDDKFGEQMLSRRLPFTAVSFPWRRPGLSNFLPTQTAPTTQQSLQSLSVCRNKVSITAFCSSSPQISAELTDSIPQPPSKQGPLEPGLYLVGTPIGNLEDITARLISTYKVTNHVFLFSSLFHLISNPMQGSPGVKISSCSTFRRHSAFGEAAPPLQYQNSPCKLQLSYHKFNEAQRGQTVLKRLKESEVVALISDAGMPGISDPGTELAKLCMDENIPVIPIPGPSAFVAAPSASGLSTDEFTFVGFISKHAGPKYSMCLPTNFSSFLKRLLQFLVFQVVLRKTDLVSLKCVIAREVTKIHEEFWRGTLGEAAEAYSTHQPKGEITVLIEGKENSPVVAPSESQLEDELRDLISSGHSLSTAVKLAADGTSVRRKTIYSIALKKFGKQPGSQSDADPCKPQLEE</sequence>
<dbReference type="FunFam" id="3.10.110.10:FF:000032">
    <property type="entry name" value="probable ubiquitin-conjugating enzyme E2 16"/>
    <property type="match status" value="1"/>
</dbReference>
<proteinExistence type="predicted"/>
<evidence type="ECO:0000256" key="5">
    <source>
        <dbReference type="ARBA" id="ARBA00022679"/>
    </source>
</evidence>
<dbReference type="InterPro" id="IPR008189">
    <property type="entry name" value="rRNA_ssu_MeTfrase_I"/>
</dbReference>
<dbReference type="PROSITE" id="PS50127">
    <property type="entry name" value="UBC_2"/>
    <property type="match status" value="1"/>
</dbReference>
<feature type="domain" description="UBC core" evidence="12">
    <location>
        <begin position="5"/>
        <end position="159"/>
    </location>
</feature>
<organism evidence="13 14">
    <name type="scientific">Malus domestica</name>
    <name type="common">Apple</name>
    <name type="synonym">Pyrus malus</name>
    <dbReference type="NCBI Taxonomy" id="3750"/>
    <lineage>
        <taxon>Eukaryota</taxon>
        <taxon>Viridiplantae</taxon>
        <taxon>Streptophyta</taxon>
        <taxon>Embryophyta</taxon>
        <taxon>Tracheophyta</taxon>
        <taxon>Spermatophyta</taxon>
        <taxon>Magnoliopsida</taxon>
        <taxon>eudicotyledons</taxon>
        <taxon>Gunneridae</taxon>
        <taxon>Pentapetalae</taxon>
        <taxon>rosids</taxon>
        <taxon>fabids</taxon>
        <taxon>Rosales</taxon>
        <taxon>Rosaceae</taxon>
        <taxon>Amygdaloideae</taxon>
        <taxon>Maleae</taxon>
        <taxon>Malus</taxon>
    </lineage>
</organism>
<dbReference type="CDD" id="cd23808">
    <property type="entry name" value="UBCc_UBE2W"/>
    <property type="match status" value="1"/>
</dbReference>
<dbReference type="InterPro" id="IPR035996">
    <property type="entry name" value="4pyrrol_Methylase_sf"/>
</dbReference>
<evidence type="ECO:0000256" key="1">
    <source>
        <dbReference type="ARBA" id="ARBA00012486"/>
    </source>
</evidence>
<evidence type="ECO:0000256" key="7">
    <source>
        <dbReference type="ARBA" id="ARBA00022741"/>
    </source>
</evidence>
<evidence type="ECO:0000256" key="6">
    <source>
        <dbReference type="ARBA" id="ARBA00022691"/>
    </source>
</evidence>
<dbReference type="InterPro" id="IPR014776">
    <property type="entry name" value="4pyrrole_Mease_sub2"/>
</dbReference>
<accession>A0A498JAJ8</accession>
<comment type="caution">
    <text evidence="13">The sequence shown here is derived from an EMBL/GenBank/DDBJ whole genome shotgun (WGS) entry which is preliminary data.</text>
</comment>
<keyword evidence="2" id="KW-0963">Cytoplasm</keyword>
<dbReference type="GO" id="GO:0008168">
    <property type="term" value="F:methyltransferase activity"/>
    <property type="evidence" value="ECO:0007669"/>
    <property type="project" value="UniProtKB-KW"/>
</dbReference>
<dbReference type="AlphaFoldDB" id="A0A498JAJ8"/>
<dbReference type="InterPro" id="IPR023313">
    <property type="entry name" value="UBQ-conjugating_AS"/>
</dbReference>
<reference evidence="13 14" key="1">
    <citation type="submission" date="2018-10" db="EMBL/GenBank/DDBJ databases">
        <title>A high-quality apple genome assembly.</title>
        <authorList>
            <person name="Hu J."/>
        </authorList>
    </citation>
    <scope>NUCLEOTIDE SEQUENCE [LARGE SCALE GENOMIC DNA]</scope>
    <source>
        <strain evidence="14">cv. HFTH1</strain>
        <tissue evidence="13">Young leaf</tissue>
    </source>
</reference>
<dbReference type="Gene3D" id="3.40.1010.10">
    <property type="entry name" value="Cobalt-precorrin-4 Transmethylase, Domain 1"/>
    <property type="match status" value="1"/>
</dbReference>
<dbReference type="SUPFAM" id="SSF53790">
    <property type="entry name" value="Tetrapyrrole methylase"/>
    <property type="match status" value="1"/>
</dbReference>
<dbReference type="InterPro" id="IPR000608">
    <property type="entry name" value="UBC"/>
</dbReference>
<dbReference type="Gene3D" id="3.30.950.10">
    <property type="entry name" value="Methyltransferase, Cobalt-precorrin-4 Transmethylase, Domain 2"/>
    <property type="match status" value="1"/>
</dbReference>
<dbReference type="GO" id="GO:0061631">
    <property type="term" value="F:ubiquitin conjugating enzyme activity"/>
    <property type="evidence" value="ECO:0007669"/>
    <property type="project" value="UniProtKB-EC"/>
</dbReference>
<name>A0A498JAJ8_MALDO</name>
<dbReference type="Gene3D" id="3.10.110.10">
    <property type="entry name" value="Ubiquitin Conjugating Enzyme"/>
    <property type="match status" value="1"/>
</dbReference>
<evidence type="ECO:0000256" key="8">
    <source>
        <dbReference type="ARBA" id="ARBA00022786"/>
    </source>
</evidence>
<dbReference type="EC" id="2.3.2.23" evidence="1"/>
<evidence type="ECO:0000256" key="11">
    <source>
        <dbReference type="PROSITE-ProRule" id="PRU10133"/>
    </source>
</evidence>
<feature type="active site" description="Glycyl thioester intermediate" evidence="11">
    <location>
        <position position="93"/>
    </location>
</feature>
<dbReference type="InterPro" id="IPR018063">
    <property type="entry name" value="SAM_MeTrfase_RsmI_CS"/>
</dbReference>
<keyword evidence="8" id="KW-0833">Ubl conjugation pathway</keyword>
<evidence type="ECO:0000256" key="2">
    <source>
        <dbReference type="ARBA" id="ARBA00022490"/>
    </source>
</evidence>
<dbReference type="PROSITE" id="PS01296">
    <property type="entry name" value="RSMI"/>
    <property type="match status" value="1"/>
</dbReference>
<dbReference type="CDD" id="cd11648">
    <property type="entry name" value="RsmI"/>
    <property type="match status" value="1"/>
</dbReference>
<dbReference type="Proteomes" id="UP000290289">
    <property type="component" value="Chromosome 8"/>
</dbReference>
<dbReference type="SUPFAM" id="SSF54495">
    <property type="entry name" value="UBC-like"/>
    <property type="match status" value="1"/>
</dbReference>
<dbReference type="PROSITE" id="PS00183">
    <property type="entry name" value="UBC_1"/>
    <property type="match status" value="1"/>
</dbReference>
<dbReference type="InterPro" id="IPR014777">
    <property type="entry name" value="4pyrrole_Mease_sub1"/>
</dbReference>
<dbReference type="SMART" id="SM00212">
    <property type="entry name" value="UBCc"/>
    <property type="match status" value="1"/>
</dbReference>